<evidence type="ECO:0000313" key="3">
    <source>
        <dbReference type="EMBL" id="AZZ52809.1"/>
    </source>
</evidence>
<dbReference type="InterPro" id="IPR011545">
    <property type="entry name" value="DEAD/DEAH_box_helicase_dom"/>
</dbReference>
<dbReference type="InterPro" id="IPR014001">
    <property type="entry name" value="Helicase_ATP-bd"/>
</dbReference>
<evidence type="ECO:0000313" key="4">
    <source>
        <dbReference type="Proteomes" id="UP000285317"/>
    </source>
</evidence>
<accession>A0A3T0T2L8</accession>
<dbReference type="Proteomes" id="UP000285317">
    <property type="component" value="Chromosome"/>
</dbReference>
<dbReference type="EMBL" id="CP028137">
    <property type="protein sequence ID" value="AZZ52809.1"/>
    <property type="molecule type" value="Genomic_DNA"/>
</dbReference>
<evidence type="ECO:0000256" key="1">
    <source>
        <dbReference type="SAM" id="MobiDB-lite"/>
    </source>
</evidence>
<organism evidence="3 4">
    <name type="scientific">Rathayibacter festucae DSM 15932</name>
    <dbReference type="NCBI Taxonomy" id="1328866"/>
    <lineage>
        <taxon>Bacteria</taxon>
        <taxon>Bacillati</taxon>
        <taxon>Actinomycetota</taxon>
        <taxon>Actinomycetes</taxon>
        <taxon>Micrococcales</taxon>
        <taxon>Microbacteriaceae</taxon>
        <taxon>Rathayibacter</taxon>
    </lineage>
</organism>
<evidence type="ECO:0000259" key="2">
    <source>
        <dbReference type="PROSITE" id="PS51192"/>
    </source>
</evidence>
<dbReference type="GO" id="GO:0006139">
    <property type="term" value="P:nucleobase-containing compound metabolic process"/>
    <property type="evidence" value="ECO:0007669"/>
    <property type="project" value="InterPro"/>
</dbReference>
<dbReference type="Gene3D" id="3.40.50.300">
    <property type="entry name" value="P-loop containing nucleotide triphosphate hydrolases"/>
    <property type="match status" value="2"/>
</dbReference>
<dbReference type="GO" id="GO:0004386">
    <property type="term" value="F:helicase activity"/>
    <property type="evidence" value="ECO:0007669"/>
    <property type="project" value="InterPro"/>
</dbReference>
<sequence length="963" mass="105079">MTAARPRATEVACRAGPLARRWGLDAARAGGPAGCFQKETGTRPVDHGVAFGTFDTLAVPADLIGLARVADSPKLPRPQIPTRRRPQAVSDSPETLFGELPRRRDGVGALWSHQVDQLREYKNLHVDRADVALELPTGSGKTLVGLLIGEWRRRQYNQRVVYACPTRQLALQVVEAGAREGIHTHALIDKSRDWNMSAVSAYTRAEAIAVTTYAHIFNSNPRLGDAGTVIFDDAHAAEGYVADSWSLEIKTGSAAYAALFEAFGETIDAQLATRMVSSSADTFTDQEVRLLPLVAVSQRLQEIDGVLSTHLVDRSPEWYGFRRLRARLASCLFYVSRSGWYIRPMIPPTFDHDAFTDPIQRLYLSATLGEAGELERAFGRSPISRIASPPAWEKTGSGRRFIVFPDLAQYSPEDDREYVKVLTPDADNANGGEPATLKDLGALPLLTRLAGKKLLLTQKSTSAAAIADALGVPQGERFIASDRSVEQFKEAAVGTLIAPNRYDGMDLADEACRFMVMSEVPTASHLQDKFLSSKLRAGDLLDERIRSRVVQGLGRCTRGPRDWAVVAIVGDELVRYLSDQDHTRSMPLELQAEIEFGLSLTGTSYANMVALAQSALDQDAFWRESGEAAIADDRATLARSAPPLAAELEGSAPREVLAWRHAWSGSWEEAARSAVLVLEGLTEPRSQPYRALWAYFASAWFALAHSAGVPGMHTRSAELLRTAHRASSGMVWMREIQPLPLEAAMPNPCDESAANGAIEIARGSLRSSSVFGTRAQEMLRNLSQTAAVPYEAGLVELGLMLGSRSFKPAGSGRTDAAWIWNELWMTVEAKSEQTAEVLSLEYTRKTNSQLDLLEADEGTSAPIASVSVIVANSKLIHPDAVTAARPHLHIVDRNAVLALARDAHRAMIAIRTLVGRGDDPELPSSVARVMWDHRVQPTQVRERLTVEPIRGSRVQDDNTGGSA</sequence>
<protein>
    <recommendedName>
        <fullName evidence="2">Helicase ATP-binding domain-containing protein</fullName>
    </recommendedName>
</protein>
<feature type="domain" description="Helicase ATP-binding" evidence="2">
    <location>
        <begin position="122"/>
        <end position="386"/>
    </location>
</feature>
<dbReference type="GO" id="GO:0003676">
    <property type="term" value="F:nucleic acid binding"/>
    <property type="evidence" value="ECO:0007669"/>
    <property type="project" value="InterPro"/>
</dbReference>
<dbReference type="GO" id="GO:0016818">
    <property type="term" value="F:hydrolase activity, acting on acid anhydrides, in phosphorus-containing anhydrides"/>
    <property type="evidence" value="ECO:0007669"/>
    <property type="project" value="InterPro"/>
</dbReference>
<dbReference type="SMART" id="SM00491">
    <property type="entry name" value="HELICc2"/>
    <property type="match status" value="1"/>
</dbReference>
<dbReference type="PROSITE" id="PS51192">
    <property type="entry name" value="HELICASE_ATP_BIND_1"/>
    <property type="match status" value="1"/>
</dbReference>
<dbReference type="Pfam" id="PF00270">
    <property type="entry name" value="DEAD"/>
    <property type="match status" value="1"/>
</dbReference>
<dbReference type="SMART" id="SM00487">
    <property type="entry name" value="DEXDc"/>
    <property type="match status" value="1"/>
</dbReference>
<dbReference type="KEGG" id="rfs:C1I64_12665"/>
<gene>
    <name evidence="3" type="ORF">C1I64_12665</name>
</gene>
<dbReference type="InterPro" id="IPR006555">
    <property type="entry name" value="ATP-dep_Helicase_C"/>
</dbReference>
<dbReference type="InterPro" id="IPR027417">
    <property type="entry name" value="P-loop_NTPase"/>
</dbReference>
<proteinExistence type="predicted"/>
<dbReference type="GO" id="GO:0005524">
    <property type="term" value="F:ATP binding"/>
    <property type="evidence" value="ECO:0007669"/>
    <property type="project" value="InterPro"/>
</dbReference>
<dbReference type="AlphaFoldDB" id="A0A3T0T2L8"/>
<reference evidence="3 4" key="1">
    <citation type="submission" date="2018-03" db="EMBL/GenBank/DDBJ databases">
        <title>Bacteriophage NCPPB3778 and a type I-E CRISPR drive the evolution of the US Biological Select Agent, Rathayibacter toxicus.</title>
        <authorList>
            <person name="Davis E.W.II."/>
            <person name="Tabima J.F."/>
            <person name="Weisberg A.J."/>
            <person name="Dantas Lopes L."/>
            <person name="Wiseman M.S."/>
            <person name="Wiseman M.S."/>
            <person name="Pupko T."/>
            <person name="Belcher M.S."/>
            <person name="Sechler A.J."/>
            <person name="Tancos M.A."/>
            <person name="Schroeder B.K."/>
            <person name="Murray T.D."/>
            <person name="Luster D.G."/>
            <person name="Schneider W.L."/>
            <person name="Rogers E."/>
            <person name="Andreote F.D."/>
            <person name="Grunwald N.J."/>
            <person name="Putnam M.L."/>
            <person name="Chang J.H."/>
        </authorList>
    </citation>
    <scope>NUCLEOTIDE SEQUENCE [LARGE SCALE GENOMIC DNA]</scope>
    <source>
        <strain evidence="3 4">DSM 15932</strain>
    </source>
</reference>
<feature type="region of interest" description="Disordered" evidence="1">
    <location>
        <begin position="74"/>
        <end position="98"/>
    </location>
</feature>
<name>A0A3T0T2L8_9MICO</name>
<dbReference type="SUPFAM" id="SSF52540">
    <property type="entry name" value="P-loop containing nucleoside triphosphate hydrolases"/>
    <property type="match status" value="2"/>
</dbReference>